<reference evidence="2" key="2">
    <citation type="submission" date="2025-09" db="UniProtKB">
        <authorList>
            <consortium name="Ensembl"/>
        </authorList>
    </citation>
    <scope>IDENTIFICATION</scope>
</reference>
<dbReference type="Proteomes" id="UP000472276">
    <property type="component" value="Unassembled WGS sequence"/>
</dbReference>
<dbReference type="GO" id="GO:0046983">
    <property type="term" value="F:protein dimerization activity"/>
    <property type="evidence" value="ECO:0007669"/>
    <property type="project" value="InterPro"/>
</dbReference>
<sequence length="106" mass="12171">MFSHLKRMVPLIQPRQNVSKLDILKAAIEYIRLLLAVLEKTDNVSSVTDFLKNAIIYSQAEGLGSDLWQVNDVDDDDKVNLIWDRIILHHCCDVATRQSKRSLCFT</sequence>
<name>A0A668V0X2_OREAU</name>
<evidence type="ECO:0000313" key="2">
    <source>
        <dbReference type="Ensembl" id="ENSOABP00000043868.2"/>
    </source>
</evidence>
<feature type="domain" description="BHLH" evidence="1">
    <location>
        <begin position="1"/>
        <end position="34"/>
    </location>
</feature>
<evidence type="ECO:0000259" key="1">
    <source>
        <dbReference type="PROSITE" id="PS50888"/>
    </source>
</evidence>
<keyword evidence="3" id="KW-1185">Reference proteome</keyword>
<dbReference type="SUPFAM" id="SSF47459">
    <property type="entry name" value="HLH, helix-loop-helix DNA-binding domain"/>
    <property type="match status" value="1"/>
</dbReference>
<organism evidence="2 3">
    <name type="scientific">Oreochromis aureus</name>
    <name type="common">Israeli tilapia</name>
    <name type="synonym">Chromis aureus</name>
    <dbReference type="NCBI Taxonomy" id="47969"/>
    <lineage>
        <taxon>Eukaryota</taxon>
        <taxon>Metazoa</taxon>
        <taxon>Chordata</taxon>
        <taxon>Craniata</taxon>
        <taxon>Vertebrata</taxon>
        <taxon>Euteleostomi</taxon>
        <taxon>Actinopterygii</taxon>
        <taxon>Neopterygii</taxon>
        <taxon>Teleostei</taxon>
        <taxon>Neoteleostei</taxon>
        <taxon>Acanthomorphata</taxon>
        <taxon>Ovalentaria</taxon>
        <taxon>Cichlomorphae</taxon>
        <taxon>Cichliformes</taxon>
        <taxon>Cichlidae</taxon>
        <taxon>African cichlids</taxon>
        <taxon>Pseudocrenilabrinae</taxon>
        <taxon>Oreochromini</taxon>
        <taxon>Oreochromis</taxon>
    </lineage>
</organism>
<reference evidence="2" key="1">
    <citation type="submission" date="2025-08" db="UniProtKB">
        <authorList>
            <consortium name="Ensembl"/>
        </authorList>
    </citation>
    <scope>IDENTIFICATION</scope>
</reference>
<dbReference type="AlphaFoldDB" id="A0A668V0X2"/>
<dbReference type="PROSITE" id="PS50888">
    <property type="entry name" value="BHLH"/>
    <property type="match status" value="1"/>
</dbReference>
<accession>A0A668V0X2</accession>
<dbReference type="Pfam" id="PF00010">
    <property type="entry name" value="HLH"/>
    <property type="match status" value="1"/>
</dbReference>
<dbReference type="Gene3D" id="4.10.280.10">
    <property type="entry name" value="Helix-loop-helix DNA-binding domain"/>
    <property type="match status" value="1"/>
</dbReference>
<evidence type="ECO:0000313" key="3">
    <source>
        <dbReference type="Proteomes" id="UP000472276"/>
    </source>
</evidence>
<proteinExistence type="predicted"/>
<dbReference type="Ensembl" id="ENSOABT00000045026.2">
    <property type="protein sequence ID" value="ENSOABP00000043868.2"/>
    <property type="gene ID" value="ENSOABG00000019709.2"/>
</dbReference>
<protein>
    <recommendedName>
        <fullName evidence="1">BHLH domain-containing protein</fullName>
    </recommendedName>
</protein>
<dbReference type="InterPro" id="IPR036638">
    <property type="entry name" value="HLH_DNA-bd_sf"/>
</dbReference>
<dbReference type="InterPro" id="IPR011598">
    <property type="entry name" value="bHLH_dom"/>
</dbReference>